<organism evidence="2">
    <name type="scientific">Lindangsbacken virus</name>
    <dbReference type="NCBI Taxonomy" id="2651947"/>
    <lineage>
        <taxon>Viruses</taxon>
        <taxon>Riboviria</taxon>
        <taxon>Orthornavirae</taxon>
        <taxon>Duplornaviricota</taxon>
        <taxon>Chrymotiviricetes</taxon>
        <taxon>Ghabrivirales</taxon>
        <taxon>Alphatotivirineae</taxon>
        <taxon>Orthototiviridae</taxon>
        <taxon>Totivirus</taxon>
    </lineage>
</organism>
<evidence type="ECO:0000313" key="2">
    <source>
        <dbReference type="EMBL" id="QGA70946.1"/>
    </source>
</evidence>
<evidence type="ECO:0000256" key="1">
    <source>
        <dbReference type="SAM" id="MobiDB-lite"/>
    </source>
</evidence>
<feature type="compositionally biased region" description="Gly residues" evidence="1">
    <location>
        <begin position="65"/>
        <end position="86"/>
    </location>
</feature>
<name>A0A5Q0TWW8_9VIRU</name>
<proteinExistence type="predicted"/>
<accession>A0A5Q0TWW8</accession>
<feature type="compositionally biased region" description="Gly residues" evidence="1">
    <location>
        <begin position="107"/>
        <end position="121"/>
    </location>
</feature>
<feature type="region of interest" description="Disordered" evidence="1">
    <location>
        <begin position="1"/>
        <end position="141"/>
    </location>
</feature>
<feature type="compositionally biased region" description="Gly residues" evidence="1">
    <location>
        <begin position="131"/>
        <end position="141"/>
    </location>
</feature>
<reference evidence="2" key="1">
    <citation type="journal article" date="2019" name="Viruses">
        <title>Meta-Transcriptomic Comparison of the RNA Viromes of the Mosquito Vectors Culex pipiens and Culex torrentium in Northern Europe.</title>
        <authorList>
            <person name="Pettersson J.H.O."/>
            <person name="Shi M."/>
            <person name="Eden J.-S."/>
            <person name="Holmes E.C."/>
            <person name="Hesson J.C."/>
        </authorList>
    </citation>
    <scope>NUCLEOTIDE SEQUENCE</scope>
    <source>
        <strain evidence="2">OTU78</strain>
    </source>
</reference>
<feature type="compositionally biased region" description="Polar residues" evidence="1">
    <location>
        <begin position="54"/>
        <end position="63"/>
    </location>
</feature>
<sequence length="1081" mass="117870">MSFQANVTNSQSDSQAGDHGVSVNSVGNTTGGGSGNGTTLQIGEGDMWDALSELQRTATQSLQGNGTGSGGAGGGEPSRLRGGAGLGNDDNSNDNKIVPDASSSQGGAAGGGGSGGTGHGGNAVAPHKGGEVGGGSGGGESGAINEGAAALLAKMFSSPIENPSPAGVVKLPCDTEEVVTSREHDSSTYSPIMWPDPLIPFNVKMTGVESSVDRLPAIGCSVNNKIIDAEPQLTEIGLMLKALVEGEGNPSLLRAMIPQKDMKDMSAFISLAEAARRSGFKPMSDIAPLVRLGLLIHCMADAKWLAYNTSSVANVCVNGYADIDKATVTWTTAPQSSTTTEIGAAEGTSTLYWRTLSQYCRLINGTATHADALKYKDGTDIMHADPYKVKFIPVKMAWRGQSWLGPYILAHTTTKWWNHAVMVKIPVSVHDQKTSTNTFEVHCVPKACTVYVPGVFKRICLVVVDVVEASFPVTEDFYIGHSYKASYNGNNGFAAVAYKLLGRNETSPVYKITESDCFKAWKVMCSNLLTHVDPKVIEVMIATLVTSRFCGYSIWPDEAKAKKVTSAVDDYEAFMCEQSVHMADRPESFNEWMDVVASAIGAVEDLERLRDAGGSTIPSQRDIDLATTRVQVLKTMFDKWTRCQYRCNAEATDVDHISGVTCFDPKSDIVIGDHTVPDWNSSYNTTATAPDRIKFYTWWRVDPLHRFAQGLVECGDGAKPVLKKFLSGEMQYDISEAIDIVRVMSYAGIFANNDKCSTTLTNCTDIRHRSLGYASLLMGVTELWRLSMGLSLPDHNRISKCDKLVDPQTEEIFRASTLDFLTSSGNTNMTAWTDSTFKIPSFVKSSLAVTEEAWLDHWYGGVVPWWYVQAVLLKMGGTVSVKCSQAAGLRLDYDEQWNDEYGYHLTVDKSAATDLAVLTSSIMYEKKVQRRSTSYFTILTPNKDAHKMEVHWTSWYYNEVNDICKRGLRSGVRVAKPDYDGIVQLNAICHPLSRRFRGYAHPEAFVSNTNRYVGPLDFTVRGGLRWPDPPMDWLKQGMFAIAPHLLRLDVVGAVGAALDHVNKTILDWLSEKVHGKDSFRD</sequence>
<protein>
    <submittedName>
        <fullName evidence="2">Uncharacterized protein</fullName>
    </submittedName>
</protein>
<feature type="compositionally biased region" description="Polar residues" evidence="1">
    <location>
        <begin position="1"/>
        <end position="15"/>
    </location>
</feature>
<dbReference type="EMBL" id="MK440653">
    <property type="protein sequence ID" value="QGA70946.1"/>
    <property type="molecule type" value="Genomic_RNA"/>
</dbReference>